<dbReference type="OrthoDB" id="2697098at2"/>
<reference evidence="2" key="1">
    <citation type="submission" date="2016-10" db="EMBL/GenBank/DDBJ databases">
        <authorList>
            <person name="Varghese N."/>
            <person name="Submissions S."/>
        </authorList>
    </citation>
    <scope>NUCLEOTIDE SEQUENCE [LARGE SCALE GENOMIC DNA]</scope>
    <source>
        <strain evidence="2">DSM 21620</strain>
    </source>
</reference>
<organism evidence="1 2">
    <name type="scientific">Terribacillus halophilus</name>
    <dbReference type="NCBI Taxonomy" id="361279"/>
    <lineage>
        <taxon>Bacteria</taxon>
        <taxon>Bacillati</taxon>
        <taxon>Bacillota</taxon>
        <taxon>Bacilli</taxon>
        <taxon>Bacillales</taxon>
        <taxon>Bacillaceae</taxon>
        <taxon>Terribacillus</taxon>
    </lineage>
</organism>
<proteinExistence type="predicted"/>
<dbReference type="Proteomes" id="UP000198666">
    <property type="component" value="Unassembled WGS sequence"/>
</dbReference>
<dbReference type="RefSeq" id="WP_093726956.1">
    <property type="nucleotide sequence ID" value="NZ_FMZB01000004.1"/>
</dbReference>
<gene>
    <name evidence="1" type="ORF">SAMN05421663_104160</name>
</gene>
<keyword evidence="2" id="KW-1185">Reference proteome</keyword>
<dbReference type="STRING" id="361279.SAMN05421663_104160"/>
<name>A0A1G6PK16_9BACI</name>
<dbReference type="EMBL" id="FMZB01000004">
    <property type="protein sequence ID" value="SDC80513.1"/>
    <property type="molecule type" value="Genomic_DNA"/>
</dbReference>
<accession>A0A1G6PK16</accession>
<evidence type="ECO:0000313" key="1">
    <source>
        <dbReference type="EMBL" id="SDC80513.1"/>
    </source>
</evidence>
<protein>
    <submittedName>
        <fullName evidence="1">Uncharacterized protein</fullName>
    </submittedName>
</protein>
<sequence length="91" mass="10592">MIQGDTIRLKVHFKDFNNKSVDPSSVLLSIYDTNKKQIEQIPIEDTNREDVGVFFYDYAPATELTGFFFEFSGRHNNMPILARDEVKINFN</sequence>
<evidence type="ECO:0000313" key="2">
    <source>
        <dbReference type="Proteomes" id="UP000198666"/>
    </source>
</evidence>
<dbReference type="AlphaFoldDB" id="A0A1G6PK16"/>